<reference evidence="1 2" key="1">
    <citation type="journal article" date="2017" name="Arch. Microbiol.">
        <title>Mariprofundus micogutta sp. nov., a novel iron-oxidizing zetaproteobacterium isolated from a deep-sea hydrothermal field at the Bayonnaise knoll of the Izu-Ogasawara arc, and a description of Mariprofundales ord. nov. and Zetaproteobacteria classis nov.</title>
        <authorList>
            <person name="Makita H."/>
            <person name="Tanaka E."/>
            <person name="Mitsunobu S."/>
            <person name="Miyazaki M."/>
            <person name="Nunoura T."/>
            <person name="Uematsu K."/>
            <person name="Takaki Y."/>
            <person name="Nishi S."/>
            <person name="Shimamura S."/>
            <person name="Takai K."/>
        </authorList>
    </citation>
    <scope>NUCLEOTIDE SEQUENCE [LARGE SCALE GENOMIC DNA]</scope>
    <source>
        <strain evidence="1 2">ET2</strain>
    </source>
</reference>
<protein>
    <recommendedName>
        <fullName evidence="3">DNA-binding protein</fullName>
    </recommendedName>
</protein>
<evidence type="ECO:0000313" key="2">
    <source>
        <dbReference type="Proteomes" id="UP000231632"/>
    </source>
</evidence>
<sequence length="64" mass="7404">MLQQEMYYVKDMSILTGRTEKAIRTALCRGDDGKTLPPSIKAGGRRCWKRKVPDDWFLNLGEEE</sequence>
<proteinExistence type="predicted"/>
<dbReference type="AlphaFoldDB" id="A0A1L8CNY9"/>
<keyword evidence="2" id="KW-1185">Reference proteome</keyword>
<accession>A0A1L8CNY9</accession>
<name>A0A1L8CNY9_9PROT</name>
<dbReference type="EMBL" id="BDFD01000013">
    <property type="protein sequence ID" value="GAV20603.1"/>
    <property type="molecule type" value="Genomic_DNA"/>
</dbReference>
<evidence type="ECO:0008006" key="3">
    <source>
        <dbReference type="Google" id="ProtNLM"/>
    </source>
</evidence>
<dbReference type="RefSeq" id="WP_072659921.1">
    <property type="nucleotide sequence ID" value="NZ_BDFD01000013.1"/>
</dbReference>
<comment type="caution">
    <text evidence="1">The sequence shown here is derived from an EMBL/GenBank/DDBJ whole genome shotgun (WGS) entry which is preliminary data.</text>
</comment>
<dbReference type="Proteomes" id="UP000231632">
    <property type="component" value="Unassembled WGS sequence"/>
</dbReference>
<gene>
    <name evidence="1" type="ORF">MMIC_P1575</name>
</gene>
<evidence type="ECO:0000313" key="1">
    <source>
        <dbReference type="EMBL" id="GAV20603.1"/>
    </source>
</evidence>
<organism evidence="1 2">
    <name type="scientific">Mariprofundus micogutta</name>
    <dbReference type="NCBI Taxonomy" id="1921010"/>
    <lineage>
        <taxon>Bacteria</taxon>
        <taxon>Pseudomonadati</taxon>
        <taxon>Pseudomonadota</taxon>
        <taxon>Candidatius Mariprofundia</taxon>
        <taxon>Mariprofundales</taxon>
        <taxon>Mariprofundaceae</taxon>
        <taxon>Mariprofundus</taxon>
    </lineage>
</organism>